<organism evidence="2 3">
    <name type="scientific">Dendrobium thyrsiflorum</name>
    <name type="common">Pinecone-like raceme dendrobium</name>
    <name type="synonym">Orchid</name>
    <dbReference type="NCBI Taxonomy" id="117978"/>
    <lineage>
        <taxon>Eukaryota</taxon>
        <taxon>Viridiplantae</taxon>
        <taxon>Streptophyta</taxon>
        <taxon>Embryophyta</taxon>
        <taxon>Tracheophyta</taxon>
        <taxon>Spermatophyta</taxon>
        <taxon>Magnoliopsida</taxon>
        <taxon>Liliopsida</taxon>
        <taxon>Asparagales</taxon>
        <taxon>Orchidaceae</taxon>
        <taxon>Epidendroideae</taxon>
        <taxon>Malaxideae</taxon>
        <taxon>Dendrobiinae</taxon>
        <taxon>Dendrobium</taxon>
    </lineage>
</organism>
<feature type="region of interest" description="Disordered" evidence="1">
    <location>
        <begin position="321"/>
        <end position="383"/>
    </location>
</feature>
<dbReference type="Proteomes" id="UP001552299">
    <property type="component" value="Unassembled WGS sequence"/>
</dbReference>
<feature type="region of interest" description="Disordered" evidence="1">
    <location>
        <begin position="44"/>
        <end position="78"/>
    </location>
</feature>
<reference evidence="2 3" key="1">
    <citation type="journal article" date="2024" name="Plant Biotechnol. J.">
        <title>Dendrobium thyrsiflorum genome and its molecular insights into genes involved in important horticultural traits.</title>
        <authorList>
            <person name="Chen B."/>
            <person name="Wang J.Y."/>
            <person name="Zheng P.J."/>
            <person name="Li K.L."/>
            <person name="Liang Y.M."/>
            <person name="Chen X.F."/>
            <person name="Zhang C."/>
            <person name="Zhao X."/>
            <person name="He X."/>
            <person name="Zhang G.Q."/>
            <person name="Liu Z.J."/>
            <person name="Xu Q."/>
        </authorList>
    </citation>
    <scope>NUCLEOTIDE SEQUENCE [LARGE SCALE GENOMIC DNA]</scope>
    <source>
        <strain evidence="2">GZMU011</strain>
    </source>
</reference>
<feature type="compositionally biased region" description="Polar residues" evidence="1">
    <location>
        <begin position="113"/>
        <end position="124"/>
    </location>
</feature>
<dbReference type="InterPro" id="IPR004252">
    <property type="entry name" value="Probable_transposase_24"/>
</dbReference>
<evidence type="ECO:0008006" key="4">
    <source>
        <dbReference type="Google" id="ProtNLM"/>
    </source>
</evidence>
<comment type="caution">
    <text evidence="2">The sequence shown here is derived from an EMBL/GenBank/DDBJ whole genome shotgun (WGS) entry which is preliminary data.</text>
</comment>
<dbReference type="Pfam" id="PF03004">
    <property type="entry name" value="Transposase_24"/>
    <property type="match status" value="1"/>
</dbReference>
<feature type="compositionally biased region" description="Basic and acidic residues" evidence="1">
    <location>
        <begin position="506"/>
        <end position="523"/>
    </location>
</feature>
<dbReference type="AlphaFoldDB" id="A0ABD0U515"/>
<evidence type="ECO:0000313" key="3">
    <source>
        <dbReference type="Proteomes" id="UP001552299"/>
    </source>
</evidence>
<protein>
    <recommendedName>
        <fullName evidence="4">Transposase, Ptta/En/Spm, plant</fullName>
    </recommendedName>
</protein>
<feature type="region of interest" description="Disordered" evidence="1">
    <location>
        <begin position="107"/>
        <end position="165"/>
    </location>
</feature>
<keyword evidence="3" id="KW-1185">Reference proteome</keyword>
<name>A0ABD0U515_DENTH</name>
<accession>A0ABD0U515</accession>
<dbReference type="EMBL" id="JANQDX010000017">
    <property type="protein sequence ID" value="KAL0907395.1"/>
    <property type="molecule type" value="Genomic_DNA"/>
</dbReference>
<gene>
    <name evidence="2" type="ORF">M5K25_021803</name>
</gene>
<proteinExistence type="predicted"/>
<feature type="compositionally biased region" description="Basic residues" evidence="1">
    <location>
        <begin position="52"/>
        <end position="71"/>
    </location>
</feature>
<feature type="region of interest" description="Disordered" evidence="1">
    <location>
        <begin position="394"/>
        <end position="413"/>
    </location>
</feature>
<evidence type="ECO:0000313" key="2">
    <source>
        <dbReference type="EMBL" id="KAL0907395.1"/>
    </source>
</evidence>
<feature type="region of interest" description="Disordered" evidence="1">
    <location>
        <begin position="186"/>
        <end position="205"/>
    </location>
</feature>
<sequence length="533" mass="59877">MSVAFCVGNITGVISAGKSAGESPISDILALLFHLHLLSVPLSSRESPLRPSAHRPRKPPVRRRSALRRRSPPFGASPTFAAVRPFAAMASGEQPSRGLIKTYLHRRSKKPATHTQPATHITSLPTPPGASSPQFYSGDPRFPSPDPRFPSPDATQSTPFYPYYPPPPYGGPPSYPYPPYVPPYYPPPPPQPATGRPSSAAAAEQTTDGRMLIAPEGDTFYPSKQPTHKIRDLIRSRYDAPYVSWKKIPKEVRDMWFREFERDFCWLPQHNDKIRKNFEKRGSTRMRDMFTDLRKSGERPLWIGESVWAELNAAWGSVEYSRRRDQNRQNRASDVGGMGTSLHTGGSVPHTEHRRRLKEVLGREPTPVELHSHTHKRQEDQQWIDERARKAHEEYTRLRESQAAAGEGPSGGSVEYSEYRIWSQAVGGMQHGRVYGLGSQAQAYEGMTSSGSSFASPSQDPLYSQQISALQAELEQVRKAQTDWQVQIQAQIQMQMQVQQAQHNQLLDEMRKMKDQLSEKEVATGDDASTDSE</sequence>
<feature type="region of interest" description="Disordered" evidence="1">
    <location>
        <begin position="501"/>
        <end position="533"/>
    </location>
</feature>
<evidence type="ECO:0000256" key="1">
    <source>
        <dbReference type="SAM" id="MobiDB-lite"/>
    </source>
</evidence>